<evidence type="ECO:0000313" key="5">
    <source>
        <dbReference type="EMBL" id="CAB4221272.1"/>
    </source>
</evidence>
<dbReference type="EMBL" id="LR797502">
    <property type="protein sequence ID" value="CAB4221272.1"/>
    <property type="molecule type" value="Genomic_DNA"/>
</dbReference>
<evidence type="ECO:0000256" key="1">
    <source>
        <dbReference type="SAM" id="MobiDB-lite"/>
    </source>
</evidence>
<evidence type="ECO:0000313" key="2">
    <source>
        <dbReference type="EMBL" id="CAB4163972.1"/>
    </source>
</evidence>
<dbReference type="EMBL" id="LR796758">
    <property type="protein sequence ID" value="CAB4163972.1"/>
    <property type="molecule type" value="Genomic_DNA"/>
</dbReference>
<feature type="region of interest" description="Disordered" evidence="1">
    <location>
        <begin position="74"/>
        <end position="96"/>
    </location>
</feature>
<accession>A0A6J5QTA8</accession>
<dbReference type="EMBL" id="LR796776">
    <property type="protein sequence ID" value="CAB4165788.1"/>
    <property type="molecule type" value="Genomic_DNA"/>
</dbReference>
<dbReference type="EMBL" id="LR797099">
    <property type="protein sequence ID" value="CAB4186982.1"/>
    <property type="molecule type" value="Genomic_DNA"/>
</dbReference>
<name>A0A6J5QTA8_9CAUD</name>
<evidence type="ECO:0000313" key="3">
    <source>
        <dbReference type="EMBL" id="CAB4165788.1"/>
    </source>
</evidence>
<proteinExistence type="predicted"/>
<protein>
    <submittedName>
        <fullName evidence="4">Uncharacterized protein</fullName>
    </submittedName>
</protein>
<gene>
    <name evidence="4" type="ORF">UFOVP1146_328</name>
    <name evidence="5" type="ORF">UFOVP1638_237</name>
    <name evidence="2" type="ORF">UFOVP812_241</name>
    <name evidence="3" type="ORF">UFOVP818_324</name>
</gene>
<evidence type="ECO:0000313" key="4">
    <source>
        <dbReference type="EMBL" id="CAB4186982.1"/>
    </source>
</evidence>
<organism evidence="4">
    <name type="scientific">uncultured Caudovirales phage</name>
    <dbReference type="NCBI Taxonomy" id="2100421"/>
    <lineage>
        <taxon>Viruses</taxon>
        <taxon>Duplodnaviria</taxon>
        <taxon>Heunggongvirae</taxon>
        <taxon>Uroviricota</taxon>
        <taxon>Caudoviricetes</taxon>
        <taxon>Peduoviridae</taxon>
        <taxon>Maltschvirus</taxon>
        <taxon>Maltschvirus maltsch</taxon>
    </lineage>
</organism>
<reference evidence="4" key="1">
    <citation type="submission" date="2020-05" db="EMBL/GenBank/DDBJ databases">
        <authorList>
            <person name="Chiriac C."/>
            <person name="Salcher M."/>
            <person name="Ghai R."/>
            <person name="Kavagutti S V."/>
        </authorList>
    </citation>
    <scope>NUCLEOTIDE SEQUENCE</scope>
</reference>
<sequence length="96" mass="10755">MLSGGFMAEILNKVVTVLIGILVALGTWTLSRTFELSTSQAINQEKLVKLESTVEKLLAKDKEMQEQHTKLFDMLQANPSHKMDNSGYNYGNRPGR</sequence>